<evidence type="ECO:0000256" key="10">
    <source>
        <dbReference type="SAM" id="Phobius"/>
    </source>
</evidence>
<comment type="subcellular location">
    <subcellularLocation>
        <location evidence="1">Cell inner membrane</location>
        <topology evidence="1">Multi-pass membrane protein</topology>
    </subcellularLocation>
</comment>
<dbReference type="PANTHER" id="PTHR43298">
    <property type="entry name" value="MULTIDRUG RESISTANCE PROTEIN NORM-RELATED"/>
    <property type="match status" value="1"/>
</dbReference>
<evidence type="ECO:0000256" key="1">
    <source>
        <dbReference type="ARBA" id="ARBA00004429"/>
    </source>
</evidence>
<feature type="transmembrane region" description="Helical" evidence="10">
    <location>
        <begin position="192"/>
        <end position="215"/>
    </location>
</feature>
<comment type="caution">
    <text evidence="11">The sequence shown here is derived from an EMBL/GenBank/DDBJ whole genome shotgun (WGS) entry which is preliminary data.</text>
</comment>
<keyword evidence="8 10" id="KW-0472">Membrane</keyword>
<dbReference type="NCBIfam" id="TIGR00797">
    <property type="entry name" value="matE"/>
    <property type="match status" value="1"/>
</dbReference>
<evidence type="ECO:0000256" key="5">
    <source>
        <dbReference type="ARBA" id="ARBA00022692"/>
    </source>
</evidence>
<evidence type="ECO:0000256" key="6">
    <source>
        <dbReference type="ARBA" id="ARBA00022989"/>
    </source>
</evidence>
<evidence type="ECO:0000256" key="4">
    <source>
        <dbReference type="ARBA" id="ARBA00022475"/>
    </source>
</evidence>
<keyword evidence="7" id="KW-0406">Ion transport</keyword>
<gene>
    <name evidence="11" type="ORF">ACFQ4E_14415</name>
</gene>
<keyword evidence="3" id="KW-0050">Antiport</keyword>
<feature type="transmembrane region" description="Helical" evidence="10">
    <location>
        <begin position="276"/>
        <end position="297"/>
    </location>
</feature>
<keyword evidence="6 10" id="KW-1133">Transmembrane helix</keyword>
<dbReference type="EMBL" id="JBHTMU010000028">
    <property type="protein sequence ID" value="MFD1343621.1"/>
    <property type="molecule type" value="Genomic_DNA"/>
</dbReference>
<accession>A0ABW3ZKN0</accession>
<keyword evidence="2" id="KW-0813">Transport</keyword>
<feature type="transmembrane region" description="Helical" evidence="10">
    <location>
        <begin position="421"/>
        <end position="442"/>
    </location>
</feature>
<keyword evidence="5 10" id="KW-0812">Transmembrane</keyword>
<keyword evidence="12" id="KW-1185">Reference proteome</keyword>
<name>A0ABW3ZKN0_9RHOB</name>
<feature type="transmembrane region" description="Helical" evidence="10">
    <location>
        <begin position="161"/>
        <end position="180"/>
    </location>
</feature>
<protein>
    <recommendedName>
        <fullName evidence="9">Multidrug-efflux transporter</fullName>
    </recommendedName>
</protein>
<feature type="transmembrane region" description="Helical" evidence="10">
    <location>
        <begin position="51"/>
        <end position="72"/>
    </location>
</feature>
<dbReference type="Pfam" id="PF01554">
    <property type="entry name" value="MatE"/>
    <property type="match status" value="2"/>
</dbReference>
<feature type="transmembrane region" description="Helical" evidence="10">
    <location>
        <begin position="129"/>
        <end position="149"/>
    </location>
</feature>
<feature type="transmembrane region" description="Helical" evidence="10">
    <location>
        <begin position="12"/>
        <end position="31"/>
    </location>
</feature>
<evidence type="ECO:0000313" key="12">
    <source>
        <dbReference type="Proteomes" id="UP001597135"/>
    </source>
</evidence>
<feature type="transmembrane region" description="Helical" evidence="10">
    <location>
        <begin position="241"/>
        <end position="264"/>
    </location>
</feature>
<evidence type="ECO:0000256" key="7">
    <source>
        <dbReference type="ARBA" id="ARBA00023065"/>
    </source>
</evidence>
<dbReference type="InterPro" id="IPR050222">
    <property type="entry name" value="MATE_MdtK"/>
</dbReference>
<dbReference type="RefSeq" id="WP_386804732.1">
    <property type="nucleotide sequence ID" value="NZ_JBHTMU010000028.1"/>
</dbReference>
<feature type="transmembrane region" description="Helical" evidence="10">
    <location>
        <begin position="318"/>
        <end position="343"/>
    </location>
</feature>
<feature type="transmembrane region" description="Helical" evidence="10">
    <location>
        <begin position="93"/>
        <end position="117"/>
    </location>
</feature>
<sequence>MSQRLSFAGHIRAILVLGLPLVGGHLMQFLIGLTDTVMIGWYGVEELAALTLGNTMFFTFFLFGSGIAWAVMPMVARFVAQDDQTSIRRATRMGLWLSMIFAGLVMPVFVFAEPVLLLLGQGDAVAEGAALYLAIAGWGMIPALGTMVLKSYLAALEHTRVVFVITALAAALNILFNYALIFGNFGLPEMGIAGAALASTLTHGVGCLGAMIYAVRKLPEHALFQRFWRPDRGMMAEVFRLGWPIGLTSLAEVALFAISTLLIGRLGTVPLAAHGIALQLSAAAFMVQVGLSNAATVRAGNAAGRGDPAHLAAGARAVLWLSVSSALMAAAVFVLVPVPLIGLFLSPTDPARAEIIAIGVSLLGMAALFQLVDGAQVVALGLLRGLQDTQVPMIMAGIAYLGIGFPAAWLLGFPYGFGGVGVWAGLVLGLTAAGGMLIWRFWRQALPALESGEVLAR</sequence>
<proteinExistence type="predicted"/>
<evidence type="ECO:0000256" key="2">
    <source>
        <dbReference type="ARBA" id="ARBA00022448"/>
    </source>
</evidence>
<evidence type="ECO:0000256" key="9">
    <source>
        <dbReference type="ARBA" id="ARBA00031636"/>
    </source>
</evidence>
<dbReference type="InterPro" id="IPR002528">
    <property type="entry name" value="MATE_fam"/>
</dbReference>
<evidence type="ECO:0000256" key="8">
    <source>
        <dbReference type="ARBA" id="ARBA00023136"/>
    </source>
</evidence>
<evidence type="ECO:0000256" key="3">
    <source>
        <dbReference type="ARBA" id="ARBA00022449"/>
    </source>
</evidence>
<evidence type="ECO:0000313" key="11">
    <source>
        <dbReference type="EMBL" id="MFD1343621.1"/>
    </source>
</evidence>
<dbReference type="Proteomes" id="UP001597135">
    <property type="component" value="Unassembled WGS sequence"/>
</dbReference>
<feature type="transmembrane region" description="Helical" evidence="10">
    <location>
        <begin position="394"/>
        <end position="415"/>
    </location>
</feature>
<reference evidence="12" key="1">
    <citation type="journal article" date="2019" name="Int. J. Syst. Evol. Microbiol.">
        <title>The Global Catalogue of Microorganisms (GCM) 10K type strain sequencing project: providing services to taxonomists for standard genome sequencing and annotation.</title>
        <authorList>
            <consortium name="The Broad Institute Genomics Platform"/>
            <consortium name="The Broad Institute Genome Sequencing Center for Infectious Disease"/>
            <person name="Wu L."/>
            <person name="Ma J."/>
        </authorList>
    </citation>
    <scope>NUCLEOTIDE SEQUENCE [LARGE SCALE GENOMIC DNA]</scope>
    <source>
        <strain evidence="12">CCUG 62953</strain>
    </source>
</reference>
<dbReference type="PANTHER" id="PTHR43298:SF2">
    <property type="entry name" value="FMN_FAD EXPORTER YEEO-RELATED"/>
    <property type="match status" value="1"/>
</dbReference>
<dbReference type="InterPro" id="IPR048279">
    <property type="entry name" value="MdtK-like"/>
</dbReference>
<dbReference type="CDD" id="cd13131">
    <property type="entry name" value="MATE_NorM_like"/>
    <property type="match status" value="1"/>
</dbReference>
<organism evidence="11 12">
    <name type="scientific">Litorisediminicola beolgyonensis</name>
    <dbReference type="NCBI Taxonomy" id="1173614"/>
    <lineage>
        <taxon>Bacteria</taxon>
        <taxon>Pseudomonadati</taxon>
        <taxon>Pseudomonadota</taxon>
        <taxon>Alphaproteobacteria</taxon>
        <taxon>Rhodobacterales</taxon>
        <taxon>Paracoccaceae</taxon>
        <taxon>Litorisediminicola</taxon>
    </lineage>
</organism>
<keyword evidence="4" id="KW-1003">Cell membrane</keyword>
<dbReference type="PIRSF" id="PIRSF006603">
    <property type="entry name" value="DinF"/>
    <property type="match status" value="1"/>
</dbReference>
<feature type="transmembrane region" description="Helical" evidence="10">
    <location>
        <begin position="355"/>
        <end position="382"/>
    </location>
</feature>